<dbReference type="SUPFAM" id="SSF46689">
    <property type="entry name" value="Homeodomain-like"/>
    <property type="match status" value="1"/>
</dbReference>
<dbReference type="InterPro" id="IPR048020">
    <property type="entry name" value="Transpos_IS3"/>
</dbReference>
<dbReference type="InterPro" id="IPR050900">
    <property type="entry name" value="Transposase_IS3/IS150/IS904"/>
</dbReference>
<accession>B5K429</accession>
<dbReference type="KEGG" id="oar:OA238_c46860"/>
<dbReference type="InterPro" id="IPR009057">
    <property type="entry name" value="Homeodomain-like_sf"/>
</dbReference>
<evidence type="ECO:0000313" key="4">
    <source>
        <dbReference type="Proteomes" id="UP000004688"/>
    </source>
</evidence>
<organism evidence="2 4">
    <name type="scientific">Octadecabacter arcticus 238</name>
    <dbReference type="NCBI Taxonomy" id="391616"/>
    <lineage>
        <taxon>Bacteria</taxon>
        <taxon>Pseudomonadati</taxon>
        <taxon>Pseudomonadota</taxon>
        <taxon>Alphaproteobacteria</taxon>
        <taxon>Rhodobacterales</taxon>
        <taxon>Roseobacteraceae</taxon>
        <taxon>Octadecabacter</taxon>
    </lineage>
</organism>
<dbReference type="GO" id="GO:0003677">
    <property type="term" value="F:DNA binding"/>
    <property type="evidence" value="ECO:0007669"/>
    <property type="project" value="InterPro"/>
</dbReference>
<dbReference type="Pfam" id="PF01527">
    <property type="entry name" value="HTH_Tnp_1"/>
    <property type="match status" value="1"/>
</dbReference>
<dbReference type="InterPro" id="IPR012337">
    <property type="entry name" value="RNaseH-like_sf"/>
</dbReference>
<dbReference type="Proteomes" id="UP000004688">
    <property type="component" value="Chromosome"/>
</dbReference>
<evidence type="ECO:0000313" key="3">
    <source>
        <dbReference type="EMBL" id="AGI74529.1"/>
    </source>
</evidence>
<dbReference type="PANTHER" id="PTHR46889">
    <property type="entry name" value="TRANSPOSASE INSF FOR INSERTION SEQUENCE IS3B-RELATED"/>
    <property type="match status" value="1"/>
</dbReference>
<dbReference type="eggNOG" id="COG2801">
    <property type="taxonomic scope" value="Bacteria"/>
</dbReference>
<dbReference type="GO" id="GO:0006313">
    <property type="term" value="P:DNA transposition"/>
    <property type="evidence" value="ECO:0007669"/>
    <property type="project" value="InterPro"/>
</dbReference>
<dbReference type="SUPFAM" id="SSF53098">
    <property type="entry name" value="Ribonuclease H-like"/>
    <property type="match status" value="1"/>
</dbReference>
<sequence>MGQHRRNYTDDYKAAAVERLYEPGATQGSVAKELGITGTQLKTWRLEIEAFGSVEAKRRQQADAAELLHLRKDNKRLAEEVEILHKASAFFRGAGGETMTNKRAFVTAHKAQYAVSILCRLLEISRGWFYGFPASQPARDQRQANRDARDQALLPKIKTFFKASKKCYGSKRIHQDLLADSEVVSERRVARIMKEHKVSPLLRKRRKPITTDSNHKLKPSPNLLEQKFHSQTPNAVWLADITYIDTDEGWLYLAGVKDMTTREIVGWAMEDHMRAELCCAALEMALGRRGPVPGLIHHSDRGGQYAGGDYRKLIKKAKLTQSMSRKGQCLDNAPMESFFASLKKEMVHQRRFRTHAEAKAAIFEYIEVFYNRQRRHSGVGYKTPKQAFEDMTWKMAA</sequence>
<dbReference type="Gene3D" id="3.30.420.10">
    <property type="entry name" value="Ribonuclease H-like superfamily/Ribonuclease H"/>
    <property type="match status" value="1"/>
</dbReference>
<dbReference type="GO" id="GO:0015074">
    <property type="term" value="P:DNA integration"/>
    <property type="evidence" value="ECO:0007669"/>
    <property type="project" value="InterPro"/>
</dbReference>
<dbReference type="eggNOG" id="COG2963">
    <property type="taxonomic scope" value="Bacteria"/>
</dbReference>
<name>B5K429_9RHOB</name>
<dbReference type="OrthoDB" id="9803878at2"/>
<dbReference type="NCBIfam" id="NF033516">
    <property type="entry name" value="transpos_IS3"/>
    <property type="match status" value="1"/>
</dbReference>
<dbReference type="InterPro" id="IPR025948">
    <property type="entry name" value="HTH-like_dom"/>
</dbReference>
<reference evidence="2 4" key="1">
    <citation type="journal article" date="2013" name="PLoS ONE">
        <title>Poles Apart: Arctic and Antarctic Octadecabacter strains Share High Genome Plasticity and a New Type of Xanthorhodopsin.</title>
        <authorList>
            <person name="Vollmers J."/>
            <person name="Voget S."/>
            <person name="Dietrich S."/>
            <person name="Gollnow K."/>
            <person name="Smits M."/>
            <person name="Meyer K."/>
            <person name="Brinkhoff T."/>
            <person name="Simon M."/>
            <person name="Daniel R."/>
        </authorList>
    </citation>
    <scope>NUCLEOTIDE SEQUENCE [LARGE SCALE GENOMIC DNA]</scope>
    <source>
        <strain evidence="2 4">238</strain>
    </source>
</reference>
<gene>
    <name evidence="2" type="ORF">OA238_c18900</name>
    <name evidence="3" type="ORF">OA238_c46860</name>
</gene>
<dbReference type="STRING" id="391616.OA238_c18900"/>
<dbReference type="Pfam" id="PF13333">
    <property type="entry name" value="rve_2"/>
    <property type="match status" value="1"/>
</dbReference>
<feature type="domain" description="Integrase catalytic" evidence="1">
    <location>
        <begin position="229"/>
        <end position="392"/>
    </location>
</feature>
<proteinExistence type="predicted"/>
<dbReference type="HOGENOM" id="CLU_027402_4_2_5"/>
<dbReference type="EMBL" id="CP003742">
    <property type="protein sequence ID" value="AGI74529.1"/>
    <property type="molecule type" value="Genomic_DNA"/>
</dbReference>
<evidence type="ECO:0000313" key="2">
    <source>
        <dbReference type="EMBL" id="AGI71995.1"/>
    </source>
</evidence>
<dbReference type="PROSITE" id="PS50994">
    <property type="entry name" value="INTEGRASE"/>
    <property type="match status" value="1"/>
</dbReference>
<dbReference type="GO" id="GO:0004803">
    <property type="term" value="F:transposase activity"/>
    <property type="evidence" value="ECO:0007669"/>
    <property type="project" value="InterPro"/>
</dbReference>
<dbReference type="InterPro" id="IPR036397">
    <property type="entry name" value="RNaseH_sf"/>
</dbReference>
<dbReference type="AlphaFoldDB" id="B5K429"/>
<dbReference type="Pfam" id="PF13276">
    <property type="entry name" value="HTH_21"/>
    <property type="match status" value="1"/>
</dbReference>
<protein>
    <submittedName>
        <fullName evidence="2">IS3 family transposase</fullName>
    </submittedName>
</protein>
<keyword evidence="4" id="KW-1185">Reference proteome</keyword>
<dbReference type="Pfam" id="PF00665">
    <property type="entry name" value="rve"/>
    <property type="match status" value="1"/>
</dbReference>
<dbReference type="Gene3D" id="1.10.10.60">
    <property type="entry name" value="Homeodomain-like"/>
    <property type="match status" value="1"/>
</dbReference>
<dbReference type="PANTHER" id="PTHR46889:SF4">
    <property type="entry name" value="TRANSPOSASE INSO FOR INSERTION SEQUENCE ELEMENT IS911B-RELATED"/>
    <property type="match status" value="1"/>
</dbReference>
<dbReference type="InterPro" id="IPR002514">
    <property type="entry name" value="Transposase_8"/>
</dbReference>
<dbReference type="EMBL" id="CP003742">
    <property type="protein sequence ID" value="AGI71995.1"/>
    <property type="molecule type" value="Genomic_DNA"/>
</dbReference>
<dbReference type="RefSeq" id="WP_015495123.1">
    <property type="nucleotide sequence ID" value="NC_020908.1"/>
</dbReference>
<evidence type="ECO:0000259" key="1">
    <source>
        <dbReference type="PROSITE" id="PS50994"/>
    </source>
</evidence>
<dbReference type="InterPro" id="IPR001584">
    <property type="entry name" value="Integrase_cat-core"/>
</dbReference>
<dbReference type="KEGG" id="oar:OA238_c18900"/>